<dbReference type="AlphaFoldDB" id="A0A9P6NUG6"/>
<comment type="caution">
    <text evidence="1">The sequence shown here is derived from an EMBL/GenBank/DDBJ whole genome shotgun (WGS) entry which is preliminary data.</text>
</comment>
<keyword evidence="2" id="KW-1185">Reference proteome</keyword>
<reference evidence="1" key="1">
    <citation type="submission" date="2013-11" db="EMBL/GenBank/DDBJ databases">
        <title>Genome sequence of the fusiform rust pathogen reveals effectors for host alternation and coevolution with pine.</title>
        <authorList>
            <consortium name="DOE Joint Genome Institute"/>
            <person name="Smith K."/>
            <person name="Pendleton A."/>
            <person name="Kubisiak T."/>
            <person name="Anderson C."/>
            <person name="Salamov A."/>
            <person name="Aerts A."/>
            <person name="Riley R."/>
            <person name="Clum A."/>
            <person name="Lindquist E."/>
            <person name="Ence D."/>
            <person name="Campbell M."/>
            <person name="Kronenberg Z."/>
            <person name="Feau N."/>
            <person name="Dhillon B."/>
            <person name="Hamelin R."/>
            <person name="Burleigh J."/>
            <person name="Smith J."/>
            <person name="Yandell M."/>
            <person name="Nelson C."/>
            <person name="Grigoriev I."/>
            <person name="Davis J."/>
        </authorList>
    </citation>
    <scope>NUCLEOTIDE SEQUENCE</scope>
    <source>
        <strain evidence="1">G11</strain>
    </source>
</reference>
<organism evidence="1 2">
    <name type="scientific">Cronartium quercuum f. sp. fusiforme G11</name>
    <dbReference type="NCBI Taxonomy" id="708437"/>
    <lineage>
        <taxon>Eukaryota</taxon>
        <taxon>Fungi</taxon>
        <taxon>Dikarya</taxon>
        <taxon>Basidiomycota</taxon>
        <taxon>Pucciniomycotina</taxon>
        <taxon>Pucciniomycetes</taxon>
        <taxon>Pucciniales</taxon>
        <taxon>Coleosporiaceae</taxon>
        <taxon>Cronartium</taxon>
    </lineage>
</organism>
<protein>
    <submittedName>
        <fullName evidence="1">Uncharacterized protein</fullName>
    </submittedName>
</protein>
<dbReference type="Proteomes" id="UP000886653">
    <property type="component" value="Unassembled WGS sequence"/>
</dbReference>
<name>A0A9P6NUG6_9BASI</name>
<gene>
    <name evidence="1" type="ORF">CROQUDRAFT_199807</name>
</gene>
<evidence type="ECO:0000313" key="2">
    <source>
        <dbReference type="Proteomes" id="UP000886653"/>
    </source>
</evidence>
<dbReference type="EMBL" id="MU167219">
    <property type="protein sequence ID" value="KAG0150513.1"/>
    <property type="molecule type" value="Genomic_DNA"/>
</dbReference>
<evidence type="ECO:0000313" key="1">
    <source>
        <dbReference type="EMBL" id="KAG0150513.1"/>
    </source>
</evidence>
<proteinExistence type="predicted"/>
<sequence length="64" mass="7034">MAVSISIMLMNGSKLMINFSFFSACGFVVDANTINGFSSITRGSIRCHRSQAQPQKTITILMIF</sequence>
<accession>A0A9P6NUG6</accession>